<evidence type="ECO:0008006" key="2">
    <source>
        <dbReference type="Google" id="ProtNLM"/>
    </source>
</evidence>
<dbReference type="EMBL" id="VSSQ01000206">
    <property type="protein sequence ID" value="MPL85491.1"/>
    <property type="molecule type" value="Genomic_DNA"/>
</dbReference>
<comment type="caution">
    <text evidence="1">The sequence shown here is derived from an EMBL/GenBank/DDBJ whole genome shotgun (WGS) entry which is preliminary data.</text>
</comment>
<evidence type="ECO:0000313" key="1">
    <source>
        <dbReference type="EMBL" id="MPL85491.1"/>
    </source>
</evidence>
<sequence>MPRTLFALCKQDGQTVVRRVPLEDGVQGDVERIFDEQEQSFFLGKDEPIEFHGDWKPDENELLCITDRDLLAQMNETLAIGAGAYDRLDITSYDTAGVKALFMHSEQVKGNILLQKFRTSQYLQRKGLTLTFNGNQFGKLSERGFSLDERLGAVVRGNTVMFVSFHVLRSILTVQEHFAEATAQEVDDFAQHASFHIENRAVFDSYMDERCRKLIRGINKSRVLVDHNAAEIIARAKTVGLTLVEDGGRIVLPSVKRDLKTVLSFLEESVYKGVFSEETFLTNSKRPVA</sequence>
<name>A0A644V2T9_9ZZZZ</name>
<accession>A0A644V2T9</accession>
<reference evidence="1" key="1">
    <citation type="submission" date="2019-08" db="EMBL/GenBank/DDBJ databases">
        <authorList>
            <person name="Kucharzyk K."/>
            <person name="Murdoch R.W."/>
            <person name="Higgins S."/>
            <person name="Loffler F."/>
        </authorList>
    </citation>
    <scope>NUCLEOTIDE SEQUENCE</scope>
</reference>
<protein>
    <recommendedName>
        <fullName evidence="2">DUF4868 domain-containing protein</fullName>
    </recommendedName>
</protein>
<proteinExistence type="predicted"/>
<organism evidence="1">
    <name type="scientific">bioreactor metagenome</name>
    <dbReference type="NCBI Taxonomy" id="1076179"/>
    <lineage>
        <taxon>unclassified sequences</taxon>
        <taxon>metagenomes</taxon>
        <taxon>ecological metagenomes</taxon>
    </lineage>
</organism>
<dbReference type="AlphaFoldDB" id="A0A644V2T9"/>
<gene>
    <name evidence="1" type="ORF">SDC9_31460</name>
</gene>